<evidence type="ECO:0000313" key="5">
    <source>
        <dbReference type="EMBL" id="MBB6544927.1"/>
    </source>
</evidence>
<gene>
    <name evidence="5" type="ORF">HNQ55_003461</name>
</gene>
<dbReference type="EMBL" id="JACHHU010000040">
    <property type="protein sequence ID" value="MBB6544927.1"/>
    <property type="molecule type" value="Genomic_DNA"/>
</dbReference>
<sequence length="435" mass="49496">MIFSSIRARLITICLGMIWLSNAILFYSFAGDNWWLLGLVLIFISLLAVSLINYFFTPLSKKLKALEAGLLNFKDNDFSNTLNLDGKDEISQIGKLYNDVAVKLRTEKQHIYQRELLLDKVIESSPIVMFLVDDDDFFVYSNRATRHFLYQGKPLEGNKFSVLKKQWPDALKEALAQHLDGLFTIEHDSIEDTWHLSRGEFLLNNKKHHLFLLKQMTRELNRQEVAVWKKVIRVISHELNNSLAPISSVTHSGNLIASKLANDKLVLIFETIRERIEHLNHFILGYARFAKLPSPLIENVGLDTFIEKLATQFSFELETKVPSQTLLIDSSQIEQVFINLLKNAEESGSDKSDITMAFQLLENSVKITIQDRGTGMSEHVLKNALIPFYSTKQTGTGLGLALCREIIEAHHGRISLYNRIEGGLAVVLELPKANK</sequence>
<protein>
    <recommendedName>
        <fullName evidence="2">histidine kinase</fullName>
        <ecNumber evidence="2">2.7.13.3</ecNumber>
    </recommendedName>
</protein>
<evidence type="ECO:0000256" key="2">
    <source>
        <dbReference type="ARBA" id="ARBA00012438"/>
    </source>
</evidence>
<feature type="transmembrane region" description="Helical" evidence="3">
    <location>
        <begin position="34"/>
        <end position="56"/>
    </location>
</feature>
<dbReference type="SUPFAM" id="SSF55874">
    <property type="entry name" value="ATPase domain of HSP90 chaperone/DNA topoisomerase II/histidine kinase"/>
    <property type="match status" value="1"/>
</dbReference>
<keyword evidence="3" id="KW-0812">Transmembrane</keyword>
<dbReference type="InterPro" id="IPR004358">
    <property type="entry name" value="Sig_transdc_His_kin-like_C"/>
</dbReference>
<dbReference type="SMART" id="SM00387">
    <property type="entry name" value="HATPase_c"/>
    <property type="match status" value="1"/>
</dbReference>
<dbReference type="EC" id="2.7.13.3" evidence="2"/>
<dbReference type="GO" id="GO:0000155">
    <property type="term" value="F:phosphorelay sensor kinase activity"/>
    <property type="evidence" value="ECO:0007669"/>
    <property type="project" value="InterPro"/>
</dbReference>
<keyword evidence="3" id="KW-0472">Membrane</keyword>
<feature type="transmembrane region" description="Helical" evidence="3">
    <location>
        <begin position="7"/>
        <end position="28"/>
    </location>
</feature>
<proteinExistence type="predicted"/>
<evidence type="ECO:0000313" key="6">
    <source>
        <dbReference type="Proteomes" id="UP000537141"/>
    </source>
</evidence>
<dbReference type="InterPro" id="IPR036890">
    <property type="entry name" value="HATPase_C_sf"/>
</dbReference>
<dbReference type="SUPFAM" id="SSF47384">
    <property type="entry name" value="Homodimeric domain of signal transducing histidine kinase"/>
    <property type="match status" value="1"/>
</dbReference>
<dbReference type="Pfam" id="PF02518">
    <property type="entry name" value="HATPase_c"/>
    <property type="match status" value="1"/>
</dbReference>
<evidence type="ECO:0000256" key="3">
    <source>
        <dbReference type="SAM" id="Phobius"/>
    </source>
</evidence>
<dbReference type="InterPro" id="IPR036097">
    <property type="entry name" value="HisK_dim/P_sf"/>
</dbReference>
<name>A0A7X0NK31_9GAMM</name>
<dbReference type="PROSITE" id="PS50109">
    <property type="entry name" value="HIS_KIN"/>
    <property type="match status" value="1"/>
</dbReference>
<reference evidence="5 6" key="1">
    <citation type="submission" date="2020-08" db="EMBL/GenBank/DDBJ databases">
        <title>Genomic Encyclopedia of Type Strains, Phase IV (KMG-IV): sequencing the most valuable type-strain genomes for metagenomic binning, comparative biology and taxonomic classification.</title>
        <authorList>
            <person name="Goeker M."/>
        </authorList>
    </citation>
    <scope>NUCLEOTIDE SEQUENCE [LARGE SCALE GENOMIC DNA]</scope>
    <source>
        <strain evidence="5 6">DSM 26287</strain>
    </source>
</reference>
<keyword evidence="5" id="KW-0808">Transferase</keyword>
<comment type="catalytic activity">
    <reaction evidence="1">
        <text>ATP + protein L-histidine = ADP + protein N-phospho-L-histidine.</text>
        <dbReference type="EC" id="2.7.13.3"/>
    </reaction>
</comment>
<dbReference type="PANTHER" id="PTHR43065:SF51">
    <property type="entry name" value="HISTIDINE KINASE"/>
    <property type="match status" value="1"/>
</dbReference>
<dbReference type="Gene3D" id="3.30.565.10">
    <property type="entry name" value="Histidine kinase-like ATPase, C-terminal domain"/>
    <property type="match status" value="1"/>
</dbReference>
<organism evidence="5 6">
    <name type="scientific">Thalassotalea piscium</name>
    <dbReference type="NCBI Taxonomy" id="1230533"/>
    <lineage>
        <taxon>Bacteria</taxon>
        <taxon>Pseudomonadati</taxon>
        <taxon>Pseudomonadota</taxon>
        <taxon>Gammaproteobacteria</taxon>
        <taxon>Alteromonadales</taxon>
        <taxon>Colwelliaceae</taxon>
        <taxon>Thalassotalea</taxon>
    </lineage>
</organism>
<comment type="caution">
    <text evidence="5">The sequence shown here is derived from an EMBL/GenBank/DDBJ whole genome shotgun (WGS) entry which is preliminary data.</text>
</comment>
<keyword evidence="3" id="KW-1133">Transmembrane helix</keyword>
<dbReference type="PRINTS" id="PR00344">
    <property type="entry name" value="BCTRLSENSOR"/>
</dbReference>
<evidence type="ECO:0000256" key="1">
    <source>
        <dbReference type="ARBA" id="ARBA00000085"/>
    </source>
</evidence>
<dbReference type="Proteomes" id="UP000537141">
    <property type="component" value="Unassembled WGS sequence"/>
</dbReference>
<dbReference type="InterPro" id="IPR003594">
    <property type="entry name" value="HATPase_dom"/>
</dbReference>
<keyword evidence="6" id="KW-1185">Reference proteome</keyword>
<keyword evidence="5" id="KW-0418">Kinase</keyword>
<dbReference type="InterPro" id="IPR005467">
    <property type="entry name" value="His_kinase_dom"/>
</dbReference>
<dbReference type="PANTHER" id="PTHR43065">
    <property type="entry name" value="SENSOR HISTIDINE KINASE"/>
    <property type="match status" value="1"/>
</dbReference>
<feature type="domain" description="Histidine kinase" evidence="4">
    <location>
        <begin position="234"/>
        <end position="434"/>
    </location>
</feature>
<accession>A0A7X0NK31</accession>
<dbReference type="AlphaFoldDB" id="A0A7X0NK31"/>
<evidence type="ECO:0000259" key="4">
    <source>
        <dbReference type="PROSITE" id="PS50109"/>
    </source>
</evidence>
<dbReference type="RefSeq" id="WP_184426500.1">
    <property type="nucleotide sequence ID" value="NZ_AP027362.1"/>
</dbReference>